<dbReference type="Proteomes" id="UP000663891">
    <property type="component" value="Unassembled WGS sequence"/>
</dbReference>
<dbReference type="Pfam" id="PF00909">
    <property type="entry name" value="Ammonium_transp"/>
    <property type="match status" value="1"/>
</dbReference>
<proteinExistence type="inferred from homology"/>
<dbReference type="AlphaFoldDB" id="A0A819J6R2"/>
<accession>A0A819J6R2</accession>
<dbReference type="EMBL" id="CAJOAY010002145">
    <property type="protein sequence ID" value="CAF3925477.1"/>
    <property type="molecule type" value="Genomic_DNA"/>
</dbReference>
<feature type="transmembrane region" description="Helical" evidence="7">
    <location>
        <begin position="222"/>
        <end position="242"/>
    </location>
</feature>
<dbReference type="InterPro" id="IPR029020">
    <property type="entry name" value="Ammonium/urea_transptr"/>
</dbReference>
<evidence type="ECO:0000313" key="10">
    <source>
        <dbReference type="EMBL" id="CAF3925477.1"/>
    </source>
</evidence>
<name>A0A819J6R2_9BILA</name>
<gene>
    <name evidence="10" type="ORF">OKA104_LOCUS25514</name>
    <name evidence="9" type="ORF">VCS650_LOCUS25322</name>
</gene>
<feature type="transmembrane region" description="Helical" evidence="7">
    <location>
        <begin position="102"/>
        <end position="120"/>
    </location>
</feature>
<evidence type="ECO:0000259" key="8">
    <source>
        <dbReference type="Pfam" id="PF00909"/>
    </source>
</evidence>
<dbReference type="OrthoDB" id="534912at2759"/>
<evidence type="ECO:0000256" key="5">
    <source>
        <dbReference type="ARBA" id="ARBA00023136"/>
    </source>
</evidence>
<dbReference type="PRINTS" id="PR00342">
    <property type="entry name" value="RHESUSRHD"/>
</dbReference>
<dbReference type="InterPro" id="IPR024041">
    <property type="entry name" value="NH4_transpt_AmtB-like_dom"/>
</dbReference>
<evidence type="ECO:0000256" key="4">
    <source>
        <dbReference type="ARBA" id="ARBA00022989"/>
    </source>
</evidence>
<comment type="similarity">
    <text evidence="2">Belongs to the ammonium transporter (TC 2.A.49) family. Rh subfamily.</text>
</comment>
<comment type="subcellular location">
    <subcellularLocation>
        <location evidence="1">Membrane</location>
        <topology evidence="1">Multi-pass membrane protein</topology>
    </subcellularLocation>
</comment>
<dbReference type="Gene3D" id="1.10.3430.10">
    <property type="entry name" value="Ammonium transporter AmtB like domains"/>
    <property type="match status" value="1"/>
</dbReference>
<feature type="transmembrane region" description="Helical" evidence="7">
    <location>
        <begin position="262"/>
        <end position="280"/>
    </location>
</feature>
<feature type="region of interest" description="Disordered" evidence="6">
    <location>
        <begin position="600"/>
        <end position="643"/>
    </location>
</feature>
<dbReference type="InterPro" id="IPR002229">
    <property type="entry name" value="RhesusRHD"/>
</dbReference>
<feature type="transmembrane region" description="Helical" evidence="7">
    <location>
        <begin position="193"/>
        <end position="210"/>
    </location>
</feature>
<keyword evidence="3 7" id="KW-0812">Transmembrane</keyword>
<dbReference type="GO" id="GO:0008519">
    <property type="term" value="F:ammonium channel activity"/>
    <property type="evidence" value="ECO:0007669"/>
    <property type="project" value="InterPro"/>
</dbReference>
<dbReference type="GO" id="GO:0005886">
    <property type="term" value="C:plasma membrane"/>
    <property type="evidence" value="ECO:0007669"/>
    <property type="project" value="InterPro"/>
</dbReference>
<feature type="transmembrane region" description="Helical" evidence="7">
    <location>
        <begin position="287"/>
        <end position="305"/>
    </location>
</feature>
<dbReference type="SUPFAM" id="SSF111352">
    <property type="entry name" value="Ammonium transporter"/>
    <property type="match status" value="1"/>
</dbReference>
<feature type="domain" description="Ammonium transporter AmtB-like" evidence="8">
    <location>
        <begin position="65"/>
        <end position="424"/>
    </location>
</feature>
<feature type="transmembrane region" description="Helical" evidence="7">
    <location>
        <begin position="162"/>
        <end position="181"/>
    </location>
</feature>
<organism evidence="10 11">
    <name type="scientific">Adineta steineri</name>
    <dbReference type="NCBI Taxonomy" id="433720"/>
    <lineage>
        <taxon>Eukaryota</taxon>
        <taxon>Metazoa</taxon>
        <taxon>Spiralia</taxon>
        <taxon>Gnathifera</taxon>
        <taxon>Rotifera</taxon>
        <taxon>Eurotatoria</taxon>
        <taxon>Bdelloidea</taxon>
        <taxon>Adinetida</taxon>
        <taxon>Adinetidae</taxon>
        <taxon>Adineta</taxon>
    </lineage>
</organism>
<feature type="transmembrane region" description="Helical" evidence="7">
    <location>
        <begin position="67"/>
        <end position="90"/>
    </location>
</feature>
<evidence type="ECO:0000313" key="11">
    <source>
        <dbReference type="Proteomes" id="UP000663881"/>
    </source>
</evidence>
<dbReference type="PANTHER" id="PTHR11730">
    <property type="entry name" value="AMMONIUM TRANSPORTER"/>
    <property type="match status" value="1"/>
</dbReference>
<comment type="caution">
    <text evidence="10">The sequence shown here is derived from an EMBL/GenBank/DDBJ whole genome shotgun (WGS) entry which is preliminary data.</text>
</comment>
<keyword evidence="5 7" id="KW-0472">Membrane</keyword>
<feature type="transmembrane region" description="Helical" evidence="7">
    <location>
        <begin position="311"/>
        <end position="329"/>
    </location>
</feature>
<dbReference type="PANTHER" id="PTHR11730:SF60">
    <property type="entry name" value="RH50, ISOFORM D"/>
    <property type="match status" value="1"/>
</dbReference>
<protein>
    <recommendedName>
        <fullName evidence="8">Ammonium transporter AmtB-like domain-containing protein</fullName>
    </recommendedName>
</protein>
<evidence type="ECO:0000256" key="6">
    <source>
        <dbReference type="SAM" id="MobiDB-lite"/>
    </source>
</evidence>
<keyword evidence="4 7" id="KW-1133">Transmembrane helix</keyword>
<feature type="transmembrane region" description="Helical" evidence="7">
    <location>
        <begin position="350"/>
        <end position="368"/>
    </location>
</feature>
<feature type="transmembrane region" description="Helical" evidence="7">
    <location>
        <begin position="135"/>
        <end position="155"/>
    </location>
</feature>
<dbReference type="Proteomes" id="UP000663881">
    <property type="component" value="Unassembled WGS sequence"/>
</dbReference>
<sequence>MALEDIREMATQWTRQYMFPIGLVVFQCGFIILYAFHADYGLATEANGTTAYDVLSNVPPPRSNVEFYYSMFQDVHVMMFIGFGFLMTFLRRYSFSSVSFNFLVAAFVLEWAILIRGYVFDWDNVKNTFPVDVTSLLHADFVCAAILISFGAVLGKTNPAQLVVLALIEVVLQIWNEYIGTTYFCTFDAGESIFVHIFGAYFGLAASYALQRKRTVESEKESSSYASDIFSMIGTLFLFCFWPSFNAGTAFGDGRLRAITNTYISISASVILTFVVSALVGKGKEEIIHIQNATLAGGVAVGAIADKDIGLFGAMIIGSVAGTISTLGYKYLLELLKRINIHDTCGVHNLHGMPGVLSAIASIILTSIPSRSLYQENLTDKCLGGGLNRSVGMQAAYQIAGVVLTLGMGIIGGLGTGLFLRLPIFATPDNDSYFDDSLNWHVPKDFVAEDSALGTLMKNLMPNQMKLDETPEEQPQNANTIEVIQETSPRNLVGLMGKTMNQRPNQTQDEPLPNNLIGLMSKTINQNQTQEEPLPNNLIGLMGKTINQNSNQSQEEPLLPSNLIGLMGKTMNQKSNQSPEEPLPSNLIGLMRGTMNQNLNNINEEPAPEYSVDTVHNPGARRSYGQNHLPKRGSSPSIYIERL</sequence>
<feature type="transmembrane region" description="Helical" evidence="7">
    <location>
        <begin position="395"/>
        <end position="420"/>
    </location>
</feature>
<evidence type="ECO:0000256" key="7">
    <source>
        <dbReference type="SAM" id="Phobius"/>
    </source>
</evidence>
<dbReference type="GO" id="GO:0097272">
    <property type="term" value="P:ammonium homeostasis"/>
    <property type="evidence" value="ECO:0007669"/>
    <property type="project" value="TreeGrafter"/>
</dbReference>
<evidence type="ECO:0000256" key="1">
    <source>
        <dbReference type="ARBA" id="ARBA00004141"/>
    </source>
</evidence>
<evidence type="ECO:0000256" key="2">
    <source>
        <dbReference type="ARBA" id="ARBA00011036"/>
    </source>
</evidence>
<feature type="transmembrane region" description="Helical" evidence="7">
    <location>
        <begin position="17"/>
        <end position="36"/>
    </location>
</feature>
<evidence type="ECO:0000256" key="3">
    <source>
        <dbReference type="ARBA" id="ARBA00022692"/>
    </source>
</evidence>
<evidence type="ECO:0000313" key="9">
    <source>
        <dbReference type="EMBL" id="CAF1195699.1"/>
    </source>
</evidence>
<dbReference type="EMBL" id="CAJNON010000323">
    <property type="protein sequence ID" value="CAF1195699.1"/>
    <property type="molecule type" value="Genomic_DNA"/>
</dbReference>
<reference evidence="10" key="1">
    <citation type="submission" date="2021-02" db="EMBL/GenBank/DDBJ databases">
        <authorList>
            <person name="Nowell W R."/>
        </authorList>
    </citation>
    <scope>NUCLEOTIDE SEQUENCE</scope>
</reference>